<dbReference type="SUPFAM" id="SSF56112">
    <property type="entry name" value="Protein kinase-like (PK-like)"/>
    <property type="match status" value="1"/>
</dbReference>
<dbReference type="EMBL" id="JAOAOG010000204">
    <property type="protein sequence ID" value="KAJ6240525.1"/>
    <property type="molecule type" value="Genomic_DNA"/>
</dbReference>
<gene>
    <name evidence="12" type="ORF">M0813_24051</name>
</gene>
<feature type="compositionally biased region" description="Basic residues" evidence="10">
    <location>
        <begin position="1"/>
        <end position="20"/>
    </location>
</feature>
<evidence type="ECO:0000313" key="13">
    <source>
        <dbReference type="Proteomes" id="UP001150062"/>
    </source>
</evidence>
<comment type="catalytic activity">
    <reaction evidence="8">
        <text>L-seryl-[protein] + ATP = O-phospho-L-seryl-[protein] + ADP + H(+)</text>
        <dbReference type="Rhea" id="RHEA:17989"/>
        <dbReference type="Rhea" id="RHEA-COMP:9863"/>
        <dbReference type="Rhea" id="RHEA-COMP:11604"/>
        <dbReference type="ChEBI" id="CHEBI:15378"/>
        <dbReference type="ChEBI" id="CHEBI:29999"/>
        <dbReference type="ChEBI" id="CHEBI:30616"/>
        <dbReference type="ChEBI" id="CHEBI:83421"/>
        <dbReference type="ChEBI" id="CHEBI:456216"/>
        <dbReference type="EC" id="2.7.11.1"/>
    </reaction>
</comment>
<organism evidence="12 13">
    <name type="scientific">Anaeramoeba flamelloides</name>
    <dbReference type="NCBI Taxonomy" id="1746091"/>
    <lineage>
        <taxon>Eukaryota</taxon>
        <taxon>Metamonada</taxon>
        <taxon>Anaeramoebidae</taxon>
        <taxon>Anaeramoeba</taxon>
    </lineage>
</organism>
<feature type="domain" description="Protein kinase" evidence="11">
    <location>
        <begin position="303"/>
        <end position="785"/>
    </location>
</feature>
<feature type="compositionally biased region" description="Basic residues" evidence="10">
    <location>
        <begin position="110"/>
        <end position="122"/>
    </location>
</feature>
<dbReference type="InterPro" id="IPR000719">
    <property type="entry name" value="Prot_kinase_dom"/>
</dbReference>
<dbReference type="SMART" id="SM00220">
    <property type="entry name" value="S_TKc"/>
    <property type="match status" value="1"/>
</dbReference>
<keyword evidence="13" id="KW-1185">Reference proteome</keyword>
<dbReference type="InterPro" id="IPR008271">
    <property type="entry name" value="Ser/Thr_kinase_AS"/>
</dbReference>
<keyword evidence="6 9" id="KW-0067">ATP-binding</keyword>
<dbReference type="Gene3D" id="1.10.510.10">
    <property type="entry name" value="Transferase(Phosphotransferase) domain 1"/>
    <property type="match status" value="2"/>
</dbReference>
<dbReference type="PANTHER" id="PTHR47634">
    <property type="entry name" value="PROTEIN KINASE DOMAIN-CONTAINING PROTEIN-RELATED"/>
    <property type="match status" value="1"/>
</dbReference>
<dbReference type="InterPro" id="IPR051334">
    <property type="entry name" value="SRPK"/>
</dbReference>
<evidence type="ECO:0000256" key="8">
    <source>
        <dbReference type="ARBA" id="ARBA00048679"/>
    </source>
</evidence>
<evidence type="ECO:0000259" key="11">
    <source>
        <dbReference type="PROSITE" id="PS50011"/>
    </source>
</evidence>
<evidence type="ECO:0000256" key="9">
    <source>
        <dbReference type="PROSITE-ProRule" id="PRU10141"/>
    </source>
</evidence>
<evidence type="ECO:0000256" key="5">
    <source>
        <dbReference type="ARBA" id="ARBA00022777"/>
    </source>
</evidence>
<feature type="region of interest" description="Disordered" evidence="10">
    <location>
        <begin position="1"/>
        <end position="42"/>
    </location>
</feature>
<feature type="compositionally biased region" description="Polar residues" evidence="10">
    <location>
        <begin position="96"/>
        <end position="109"/>
    </location>
</feature>
<accession>A0ABQ8Y7B8</accession>
<protein>
    <recommendedName>
        <fullName evidence="1">non-specific serine/threonine protein kinase</fullName>
        <ecNumber evidence="1">2.7.11.1</ecNumber>
    </recommendedName>
</protein>
<evidence type="ECO:0000256" key="6">
    <source>
        <dbReference type="ARBA" id="ARBA00022840"/>
    </source>
</evidence>
<comment type="catalytic activity">
    <reaction evidence="7">
        <text>L-threonyl-[protein] + ATP = O-phospho-L-threonyl-[protein] + ADP + H(+)</text>
        <dbReference type="Rhea" id="RHEA:46608"/>
        <dbReference type="Rhea" id="RHEA-COMP:11060"/>
        <dbReference type="Rhea" id="RHEA-COMP:11605"/>
        <dbReference type="ChEBI" id="CHEBI:15378"/>
        <dbReference type="ChEBI" id="CHEBI:30013"/>
        <dbReference type="ChEBI" id="CHEBI:30616"/>
        <dbReference type="ChEBI" id="CHEBI:61977"/>
        <dbReference type="ChEBI" id="CHEBI:456216"/>
        <dbReference type="EC" id="2.7.11.1"/>
    </reaction>
</comment>
<dbReference type="InterPro" id="IPR017441">
    <property type="entry name" value="Protein_kinase_ATP_BS"/>
</dbReference>
<evidence type="ECO:0000256" key="2">
    <source>
        <dbReference type="ARBA" id="ARBA00022527"/>
    </source>
</evidence>
<feature type="region of interest" description="Disordered" evidence="10">
    <location>
        <begin position="94"/>
        <end position="122"/>
    </location>
</feature>
<feature type="compositionally biased region" description="Low complexity" evidence="10">
    <location>
        <begin position="232"/>
        <end position="258"/>
    </location>
</feature>
<keyword evidence="3" id="KW-0808">Transferase</keyword>
<dbReference type="EC" id="2.7.11.1" evidence="1"/>
<feature type="compositionally biased region" description="Polar residues" evidence="10">
    <location>
        <begin position="22"/>
        <end position="36"/>
    </location>
</feature>
<reference evidence="12" key="1">
    <citation type="submission" date="2022-08" db="EMBL/GenBank/DDBJ databases">
        <title>Novel sulfate-reducing endosymbionts in the free-living metamonad Anaeramoeba.</title>
        <authorList>
            <person name="Jerlstrom-Hultqvist J."/>
            <person name="Cepicka I."/>
            <person name="Gallot-Lavallee L."/>
            <person name="Salas-Leiva D."/>
            <person name="Curtis B.A."/>
            <person name="Zahonova K."/>
            <person name="Pipaliya S."/>
            <person name="Dacks J."/>
            <person name="Roger A.J."/>
        </authorList>
    </citation>
    <scope>NUCLEOTIDE SEQUENCE</scope>
    <source>
        <strain evidence="12">Schooner1</strain>
    </source>
</reference>
<proteinExistence type="predicted"/>
<evidence type="ECO:0000256" key="1">
    <source>
        <dbReference type="ARBA" id="ARBA00012513"/>
    </source>
</evidence>
<evidence type="ECO:0000256" key="4">
    <source>
        <dbReference type="ARBA" id="ARBA00022741"/>
    </source>
</evidence>
<dbReference type="Pfam" id="PF00069">
    <property type="entry name" value="Pkinase"/>
    <property type="match status" value="2"/>
</dbReference>
<dbReference type="PROSITE" id="PS00108">
    <property type="entry name" value="PROTEIN_KINASE_ST"/>
    <property type="match status" value="1"/>
</dbReference>
<keyword evidence="4 9" id="KW-0547">Nucleotide-binding</keyword>
<dbReference type="Proteomes" id="UP001150062">
    <property type="component" value="Unassembled WGS sequence"/>
</dbReference>
<feature type="region of interest" description="Disordered" evidence="10">
    <location>
        <begin position="226"/>
        <end position="294"/>
    </location>
</feature>
<comment type="caution">
    <text evidence="12">The sequence shown here is derived from an EMBL/GenBank/DDBJ whole genome shotgun (WGS) entry which is preliminary data.</text>
</comment>
<feature type="region of interest" description="Disordered" evidence="10">
    <location>
        <begin position="483"/>
        <end position="527"/>
    </location>
</feature>
<evidence type="ECO:0000256" key="7">
    <source>
        <dbReference type="ARBA" id="ARBA00047899"/>
    </source>
</evidence>
<name>A0ABQ8Y7B8_9EUKA</name>
<feature type="binding site" evidence="9">
    <location>
        <position position="340"/>
    </location>
    <ligand>
        <name>ATP</name>
        <dbReference type="ChEBI" id="CHEBI:30616"/>
    </ligand>
</feature>
<dbReference type="PROSITE" id="PS50011">
    <property type="entry name" value="PROTEIN_KINASE_DOM"/>
    <property type="match status" value="1"/>
</dbReference>
<evidence type="ECO:0000256" key="3">
    <source>
        <dbReference type="ARBA" id="ARBA00022679"/>
    </source>
</evidence>
<dbReference type="Gene3D" id="3.30.200.20">
    <property type="entry name" value="Phosphorylase Kinase, domain 1"/>
    <property type="match status" value="1"/>
</dbReference>
<dbReference type="GO" id="GO:0016301">
    <property type="term" value="F:kinase activity"/>
    <property type="evidence" value="ECO:0007669"/>
    <property type="project" value="UniProtKB-KW"/>
</dbReference>
<keyword evidence="5 12" id="KW-0418">Kinase</keyword>
<evidence type="ECO:0000256" key="10">
    <source>
        <dbReference type="SAM" id="MobiDB-lite"/>
    </source>
</evidence>
<feature type="compositionally biased region" description="Basic and acidic residues" evidence="10">
    <location>
        <begin position="275"/>
        <end position="287"/>
    </location>
</feature>
<dbReference type="PANTHER" id="PTHR47634:SF9">
    <property type="entry name" value="PROTEIN KINASE DOMAIN-CONTAINING PROTEIN-RELATED"/>
    <property type="match status" value="1"/>
</dbReference>
<dbReference type="PROSITE" id="PS00107">
    <property type="entry name" value="PROTEIN_KINASE_ATP"/>
    <property type="match status" value="1"/>
</dbReference>
<dbReference type="InterPro" id="IPR011009">
    <property type="entry name" value="Kinase-like_dom_sf"/>
</dbReference>
<feature type="compositionally biased region" description="Basic and acidic residues" evidence="10">
    <location>
        <begin position="500"/>
        <end position="512"/>
    </location>
</feature>
<sequence>MHKLKNKPKGNRKRNPKKRISLGSNQPREPNFQLKNQKSRSNDDLLLGYNKRQTQTHKNKVIKKKIANYGSIGLMGNPRIIRNGKVVVINRRSKTDVQQSPSNQLAKKQNNTHKTKHRHSNQKKLIKKIIFTNKTKKTIPKTNRKKVINSPSLKDKKKTKGIKQDMMRYSKSMANINFYESNRQTKNGKGQKVGKGKENILVAKTNSNHHKNQKQKQKHILIQTQNQKQKKNQNNNKNQNQNQNHKQNQNQIQQQKQQQNDEHLFVFSDSDEQGDTNRQEDPQEYKKGGYHPTKPGEIFKKRYKAIMKLGWGFFSTVWLVEDIVYGGKLVRTKTGKIVKKEKYLALKIVKSSKAYSKISVDEIQILLKVTKEDTFENSNIVKLIDQFFHQGPNGKHICLVFEFLDQKNLLNLLDKYGHNGLPIDLIKVITKQILIGLDHLHSKCGIIHTDIKPENIMLYNRIGTIPSRYQKKFNKAMSAINKNANSRTDNNIKHNNKSNSDQKNKPTTEKNTTKNNITENNKELDEENKQNITRIEENNESLCFDDFTDINNEINEEMKTYEIRNNDNRILKKLAKENIKKKTKTIKNNLLKLVRKEKRPTNENNQSNSNKMKLSSQMIKKIKCKIVDLGNACWEDRPYSSKIQTREYRSPEVILGQRYNCTVDIWSLGCLVFELLTGEILFAPNKGKTYSKDEDHLALIMETLGKIPKNMLLTGRNSKKYFDLKNGELKNIKTLDFWPLEKVLLEKYNFNPKNANEISNFLTPMFHYDINKRISAKECLQHPWLSFN</sequence>
<evidence type="ECO:0000313" key="12">
    <source>
        <dbReference type="EMBL" id="KAJ6240525.1"/>
    </source>
</evidence>
<keyword evidence="2" id="KW-0723">Serine/threonine-protein kinase</keyword>